<dbReference type="NCBIfam" id="TIGR00069">
    <property type="entry name" value="hisD"/>
    <property type="match status" value="1"/>
</dbReference>
<dbReference type="RefSeq" id="WP_215627921.1">
    <property type="nucleotide sequence ID" value="NZ_CP067089.2"/>
</dbReference>
<feature type="binding site" evidence="9">
    <location>
        <position position="272"/>
    </location>
    <ligand>
        <name>Zn(2+)</name>
        <dbReference type="ChEBI" id="CHEBI:29105"/>
    </ligand>
</feature>
<dbReference type="AlphaFoldDB" id="A0A7T7XQH5"/>
<feature type="binding site" evidence="8">
    <location>
        <position position="426"/>
    </location>
    <ligand>
        <name>substrate</name>
    </ligand>
</feature>
<feature type="binding site" evidence="9">
    <location>
        <position position="269"/>
    </location>
    <ligand>
        <name>Zn(2+)</name>
        <dbReference type="ChEBI" id="CHEBI:29105"/>
    </ligand>
</feature>
<organism evidence="11 12">
    <name type="scientific">Breznakiella homolactica</name>
    <dbReference type="NCBI Taxonomy" id="2798577"/>
    <lineage>
        <taxon>Bacteria</taxon>
        <taxon>Pseudomonadati</taxon>
        <taxon>Spirochaetota</taxon>
        <taxon>Spirochaetia</taxon>
        <taxon>Spirochaetales</taxon>
        <taxon>Breznakiellaceae</taxon>
        <taxon>Breznakiella</taxon>
    </lineage>
</organism>
<comment type="similarity">
    <text evidence="1 5 10">Belongs to the histidinol dehydrogenase family.</text>
</comment>
<dbReference type="GO" id="GO:0046872">
    <property type="term" value="F:metal ion binding"/>
    <property type="evidence" value="ECO:0007669"/>
    <property type="project" value="UniProtKB-KW"/>
</dbReference>
<feature type="active site" description="Proton acceptor" evidence="6">
    <location>
        <position position="337"/>
    </location>
</feature>
<dbReference type="Proteomes" id="UP000595917">
    <property type="component" value="Chromosome"/>
</dbReference>
<dbReference type="GO" id="GO:0005737">
    <property type="term" value="C:cytoplasm"/>
    <property type="evidence" value="ECO:0007669"/>
    <property type="project" value="TreeGrafter"/>
</dbReference>
<dbReference type="PRINTS" id="PR00083">
    <property type="entry name" value="HOLDHDRGNASE"/>
</dbReference>
<dbReference type="PIRSF" id="PIRSF000099">
    <property type="entry name" value="Histidinol_dh"/>
    <property type="match status" value="1"/>
</dbReference>
<keyword evidence="2 9" id="KW-0479">Metal-binding</keyword>
<protein>
    <submittedName>
        <fullName evidence="11">Histidinol dehydrogenase</fullName>
        <ecNumber evidence="11">1.1.1.23</ecNumber>
    </submittedName>
</protein>
<dbReference type="PANTHER" id="PTHR21256:SF2">
    <property type="entry name" value="HISTIDINE BIOSYNTHESIS TRIFUNCTIONAL PROTEIN"/>
    <property type="match status" value="1"/>
</dbReference>
<dbReference type="GO" id="GO:0000105">
    <property type="term" value="P:L-histidine biosynthetic process"/>
    <property type="evidence" value="ECO:0007669"/>
    <property type="project" value="InterPro"/>
</dbReference>
<evidence type="ECO:0000313" key="12">
    <source>
        <dbReference type="Proteomes" id="UP000595917"/>
    </source>
</evidence>
<dbReference type="KEGG" id="bhc:JFL75_06785"/>
<feature type="binding site" evidence="7">
    <location>
        <position position="190"/>
    </location>
    <ligand>
        <name>NAD(+)</name>
        <dbReference type="ChEBI" id="CHEBI:57540"/>
    </ligand>
</feature>
<sequence length="441" mass="45929">MEIIQSEEFDAYWRRSGAAPDCDDVSAAVAEIISAVRSGGDRAVRDFAARFDRSSPETLEVPSGAAAAAYDTLKREDPDLIAALEYAGGNIRRFAEAQREQFSDFECEISPGIITGQRIIPVERAAVYVPAGRFPLVSSVLMGVIPALAAGAGEVVLASPPLDDGLPDRRILAAAHLAGARRIFAAGGAQAIAALALGTESIPRADLIVGPGNKYVAAAKRILFGEVGIDFIAGPTDVLIIADGIYPDGTGAAGGRDPADLIAADLIAQAEHDPDARARALVPDRGLADRIAAAAARQLDSLPTRDTARQSLDAGGLITVYPSMDEAVRIANITAPEHLELQVRNPEPWIPLLRNYGSLFIGAGAAEVLGDYSAGINHTLPTSGSARFTGGLSVRHFLKTVTTLRCTGGSGYAEALDAAEVIARAESLAGHAASAAIRKEP</sequence>
<feature type="binding site" evidence="8">
    <location>
        <position position="272"/>
    </location>
    <ligand>
        <name>substrate</name>
    </ligand>
</feature>
<evidence type="ECO:0000313" key="11">
    <source>
        <dbReference type="EMBL" id="QQO10616.1"/>
    </source>
</evidence>
<feature type="binding site" evidence="9">
    <location>
        <position position="371"/>
    </location>
    <ligand>
        <name>Zn(2+)</name>
        <dbReference type="ChEBI" id="CHEBI:29105"/>
    </ligand>
</feature>
<name>A0A7T7XQH5_9SPIR</name>
<feature type="binding site" evidence="7">
    <location>
        <position position="128"/>
    </location>
    <ligand>
        <name>NAD(+)</name>
        <dbReference type="ChEBI" id="CHEBI:57540"/>
    </ligand>
</feature>
<feature type="active site" description="Proton acceptor" evidence="6">
    <location>
        <position position="338"/>
    </location>
</feature>
<feature type="binding site" evidence="9">
    <location>
        <position position="431"/>
    </location>
    <ligand>
        <name>Zn(2+)</name>
        <dbReference type="ChEBI" id="CHEBI:29105"/>
    </ligand>
</feature>
<evidence type="ECO:0000256" key="8">
    <source>
        <dbReference type="PIRSR" id="PIRSR000099-3"/>
    </source>
</evidence>
<evidence type="ECO:0000256" key="9">
    <source>
        <dbReference type="PIRSR" id="PIRSR000099-4"/>
    </source>
</evidence>
<dbReference type="InterPro" id="IPR012131">
    <property type="entry name" value="Hstdl_DH"/>
</dbReference>
<evidence type="ECO:0000256" key="3">
    <source>
        <dbReference type="ARBA" id="ARBA00022833"/>
    </source>
</evidence>
<keyword evidence="4 5" id="KW-0560">Oxidoreductase</keyword>
<reference evidence="11" key="1">
    <citation type="submission" date="2021-01" db="EMBL/GenBank/DDBJ databases">
        <title>Description of Breznakiella homolactica.</title>
        <authorList>
            <person name="Song Y."/>
            <person name="Brune A."/>
        </authorList>
    </citation>
    <scope>NUCLEOTIDE SEQUENCE</scope>
    <source>
        <strain evidence="11">RmG30</strain>
    </source>
</reference>
<evidence type="ECO:0000256" key="4">
    <source>
        <dbReference type="ARBA" id="ARBA00023002"/>
    </source>
</evidence>
<dbReference type="SUPFAM" id="SSF53720">
    <property type="entry name" value="ALDH-like"/>
    <property type="match status" value="1"/>
</dbReference>
<evidence type="ECO:0000256" key="10">
    <source>
        <dbReference type="RuleBase" id="RU004175"/>
    </source>
</evidence>
<dbReference type="Gene3D" id="1.20.5.1300">
    <property type="match status" value="1"/>
</dbReference>
<evidence type="ECO:0000256" key="5">
    <source>
        <dbReference type="PIRNR" id="PIRNR000099"/>
    </source>
</evidence>
<feature type="binding site" evidence="8">
    <location>
        <position position="431"/>
    </location>
    <ligand>
        <name>substrate</name>
    </ligand>
</feature>
<evidence type="ECO:0000256" key="6">
    <source>
        <dbReference type="PIRSR" id="PIRSR000099-1"/>
    </source>
</evidence>
<evidence type="ECO:0000256" key="1">
    <source>
        <dbReference type="ARBA" id="ARBA00010178"/>
    </source>
</evidence>
<evidence type="ECO:0000256" key="2">
    <source>
        <dbReference type="ARBA" id="ARBA00022723"/>
    </source>
</evidence>
<dbReference type="GO" id="GO:0051287">
    <property type="term" value="F:NAD binding"/>
    <property type="evidence" value="ECO:0007669"/>
    <property type="project" value="InterPro"/>
</dbReference>
<comment type="cofactor">
    <cofactor evidence="9">
        <name>Zn(2+)</name>
        <dbReference type="ChEBI" id="CHEBI:29105"/>
    </cofactor>
    <text evidence="9">Binds 1 zinc ion per subunit.</text>
</comment>
<dbReference type="Gene3D" id="3.40.50.1980">
    <property type="entry name" value="Nitrogenase molybdenum iron protein domain"/>
    <property type="match status" value="2"/>
</dbReference>
<dbReference type="FunFam" id="3.40.50.1980:FF:000001">
    <property type="entry name" value="Histidinol dehydrogenase"/>
    <property type="match status" value="1"/>
</dbReference>
<feature type="binding site" evidence="8">
    <location>
        <position position="371"/>
    </location>
    <ligand>
        <name>substrate</name>
    </ligand>
</feature>
<dbReference type="InterPro" id="IPR022695">
    <property type="entry name" value="Histidinol_DH_monofunct"/>
</dbReference>
<feature type="binding site" evidence="8">
    <location>
        <position position="236"/>
    </location>
    <ligand>
        <name>substrate</name>
    </ligand>
</feature>
<feature type="binding site" evidence="7">
    <location>
        <position position="213"/>
    </location>
    <ligand>
        <name>NAD(+)</name>
        <dbReference type="ChEBI" id="CHEBI:57540"/>
    </ligand>
</feature>
<keyword evidence="3 9" id="KW-0862">Zinc</keyword>
<dbReference type="CDD" id="cd06572">
    <property type="entry name" value="Histidinol_dh"/>
    <property type="match status" value="1"/>
</dbReference>
<keyword evidence="7" id="KW-0520">NAD</keyword>
<dbReference type="EC" id="1.1.1.23" evidence="11"/>
<gene>
    <name evidence="11" type="primary">hisD</name>
    <name evidence="11" type="ORF">JFL75_06785</name>
</gene>
<feature type="binding site" evidence="8">
    <location>
        <position position="269"/>
    </location>
    <ligand>
        <name>substrate</name>
    </ligand>
</feature>
<dbReference type="Pfam" id="PF00815">
    <property type="entry name" value="Histidinol_dh"/>
    <property type="match status" value="1"/>
</dbReference>
<dbReference type="EMBL" id="CP067089">
    <property type="protein sequence ID" value="QQO10616.1"/>
    <property type="molecule type" value="Genomic_DNA"/>
</dbReference>
<proteinExistence type="inferred from homology"/>
<evidence type="ECO:0000256" key="7">
    <source>
        <dbReference type="PIRSR" id="PIRSR000099-2"/>
    </source>
</evidence>
<accession>A0A7T7XQH5</accession>
<dbReference type="GO" id="GO:0004399">
    <property type="term" value="F:histidinol dehydrogenase activity"/>
    <property type="evidence" value="ECO:0007669"/>
    <property type="project" value="UniProtKB-EC"/>
</dbReference>
<feature type="binding site" evidence="8">
    <location>
        <position position="338"/>
    </location>
    <ligand>
        <name>substrate</name>
    </ligand>
</feature>
<keyword evidence="12" id="KW-1185">Reference proteome</keyword>
<dbReference type="PANTHER" id="PTHR21256">
    <property type="entry name" value="HISTIDINOL DEHYDROGENASE HDH"/>
    <property type="match status" value="1"/>
</dbReference>
<dbReference type="InterPro" id="IPR016161">
    <property type="entry name" value="Ald_DH/histidinol_DH"/>
</dbReference>